<dbReference type="OrthoDB" id="384721at2"/>
<evidence type="ECO:0000313" key="2">
    <source>
        <dbReference type="EMBL" id="PWS33923.1"/>
    </source>
</evidence>
<organism evidence="2 3">
    <name type="scientific">Pedobacter paludis</name>
    <dbReference type="NCBI Taxonomy" id="2203212"/>
    <lineage>
        <taxon>Bacteria</taxon>
        <taxon>Pseudomonadati</taxon>
        <taxon>Bacteroidota</taxon>
        <taxon>Sphingobacteriia</taxon>
        <taxon>Sphingobacteriales</taxon>
        <taxon>Sphingobacteriaceae</taxon>
        <taxon>Pedobacter</taxon>
    </lineage>
</organism>
<dbReference type="InterPro" id="IPR030395">
    <property type="entry name" value="GP_PDE_dom"/>
</dbReference>
<dbReference type="RefSeq" id="WP_109928503.1">
    <property type="nucleotide sequence ID" value="NZ_QGNY01000001.1"/>
</dbReference>
<dbReference type="AlphaFoldDB" id="A0A317F6A4"/>
<dbReference type="Gene3D" id="3.20.20.190">
    <property type="entry name" value="Phosphatidylinositol (PI) phosphodiesterase"/>
    <property type="match status" value="1"/>
</dbReference>
<dbReference type="Proteomes" id="UP000245391">
    <property type="component" value="Unassembled WGS sequence"/>
</dbReference>
<dbReference type="GO" id="GO:0006629">
    <property type="term" value="P:lipid metabolic process"/>
    <property type="evidence" value="ECO:0007669"/>
    <property type="project" value="InterPro"/>
</dbReference>
<accession>A0A317F6A4</accession>
<dbReference type="GO" id="GO:0008081">
    <property type="term" value="F:phosphoric diester hydrolase activity"/>
    <property type="evidence" value="ECO:0007669"/>
    <property type="project" value="InterPro"/>
</dbReference>
<dbReference type="SUPFAM" id="SSF51695">
    <property type="entry name" value="PLC-like phosphodiesterases"/>
    <property type="match status" value="1"/>
</dbReference>
<sequence>MKLTGWIVSLIFFTLTLNKSERKRNLEYPAFSAEAHRGGRGLMPENTIPAMLSALKNTDISTLEMDTHITKDGEVVVTHDDYLSSEFMLRPDGSEIDKTEAKKYVIYQMDYKSLKQFIIGSKHYRAFPQQQKVKTYIPRLADLIDSIQYAIKSTGRKQCFYDIEIKSSEKGDDIFHPKPEKFAELLLSVIQKKGILPFTVIQSFDKRALQFVHKKYPSVKISYLANNDKTYEEHIADLGFKPFIIGSSYKGFNPDIIKKAHADGVKVLTATVNTKEEIEKLRALKIDGIMTDYPNLFQN</sequence>
<evidence type="ECO:0000313" key="3">
    <source>
        <dbReference type="Proteomes" id="UP000245391"/>
    </source>
</evidence>
<dbReference type="PANTHER" id="PTHR46211:SF14">
    <property type="entry name" value="GLYCEROPHOSPHODIESTER PHOSPHODIESTERASE"/>
    <property type="match status" value="1"/>
</dbReference>
<dbReference type="PROSITE" id="PS51704">
    <property type="entry name" value="GP_PDE"/>
    <property type="match status" value="1"/>
</dbReference>
<reference evidence="3" key="1">
    <citation type="submission" date="2018-05" db="EMBL/GenBank/DDBJ databases">
        <title>Pedobacter paludis sp. nov., isolated from wetland soil.</title>
        <authorList>
            <person name="Zhang Y."/>
        </authorList>
    </citation>
    <scope>NUCLEOTIDE SEQUENCE [LARGE SCALE GENOMIC DNA]</scope>
    <source>
        <strain evidence="3">R-8</strain>
    </source>
</reference>
<name>A0A317F6A4_9SPHI</name>
<dbReference type="InterPro" id="IPR017946">
    <property type="entry name" value="PLC-like_Pdiesterase_TIM-brl"/>
</dbReference>
<keyword evidence="3" id="KW-1185">Reference proteome</keyword>
<feature type="domain" description="GP-PDE" evidence="1">
    <location>
        <begin position="31"/>
        <end position="299"/>
    </location>
</feature>
<evidence type="ECO:0000259" key="1">
    <source>
        <dbReference type="PROSITE" id="PS51704"/>
    </source>
</evidence>
<comment type="caution">
    <text evidence="2">The sequence shown here is derived from an EMBL/GenBank/DDBJ whole genome shotgun (WGS) entry which is preliminary data.</text>
</comment>
<dbReference type="PANTHER" id="PTHR46211">
    <property type="entry name" value="GLYCEROPHOSPHORYL DIESTER PHOSPHODIESTERASE"/>
    <property type="match status" value="1"/>
</dbReference>
<dbReference type="EMBL" id="QGNY01000001">
    <property type="protein sequence ID" value="PWS33923.1"/>
    <property type="molecule type" value="Genomic_DNA"/>
</dbReference>
<protein>
    <submittedName>
        <fullName evidence="2">Glycerophosphodiester phosphodiesterase</fullName>
    </submittedName>
</protein>
<gene>
    <name evidence="2" type="ORF">DF947_02885</name>
</gene>
<proteinExistence type="predicted"/>
<dbReference type="Pfam" id="PF03009">
    <property type="entry name" value="GDPD"/>
    <property type="match status" value="1"/>
</dbReference>